<evidence type="ECO:0000259" key="3">
    <source>
        <dbReference type="Pfam" id="PF20151"/>
    </source>
</evidence>
<dbReference type="AlphaFoldDB" id="A0A2G8S9F1"/>
<sequence length="271" mass="29809">MADESDNAATIAAWNALAVADYIGVATMVIVLYEYVVTFHMEVDLFWGKEITGASIVFFLNRYLVLAYYLVQLPTWFSLSGSLCPVPQCFDIVSRGSLIAADLIVAVVTFVTTYKSAIMTRKVLKGRRNRSFAYLLLRDGMMYFIVLLVMNVIHLSFSLASVLVANFDDGNASDISKFNESLTAILIWRFMLNLQWARQQTEEVSSQSQNTSSLNFDRVVGSIGESLGSKIARGHLDIGDEDSARPSELTPAGNSNDSMGTGPILPTVDSN</sequence>
<keyword evidence="2" id="KW-0812">Transmembrane</keyword>
<evidence type="ECO:0000313" key="5">
    <source>
        <dbReference type="Proteomes" id="UP000230002"/>
    </source>
</evidence>
<name>A0A2G8S9F1_9APHY</name>
<organism evidence="4 5">
    <name type="scientific">Ganoderma sinense ZZ0214-1</name>
    <dbReference type="NCBI Taxonomy" id="1077348"/>
    <lineage>
        <taxon>Eukaryota</taxon>
        <taxon>Fungi</taxon>
        <taxon>Dikarya</taxon>
        <taxon>Basidiomycota</taxon>
        <taxon>Agaricomycotina</taxon>
        <taxon>Agaricomycetes</taxon>
        <taxon>Polyporales</taxon>
        <taxon>Polyporaceae</taxon>
        <taxon>Ganoderma</taxon>
    </lineage>
</organism>
<feature type="transmembrane region" description="Helical" evidence="2">
    <location>
        <begin position="135"/>
        <end position="157"/>
    </location>
</feature>
<proteinExistence type="predicted"/>
<dbReference type="OrthoDB" id="2745134at2759"/>
<dbReference type="EMBL" id="AYKW01000015">
    <property type="protein sequence ID" value="PIL30385.1"/>
    <property type="molecule type" value="Genomic_DNA"/>
</dbReference>
<comment type="caution">
    <text evidence="4">The sequence shown here is derived from an EMBL/GenBank/DDBJ whole genome shotgun (WGS) entry which is preliminary data.</text>
</comment>
<feature type="transmembrane region" description="Helical" evidence="2">
    <location>
        <begin position="92"/>
        <end position="114"/>
    </location>
</feature>
<keyword evidence="2" id="KW-0472">Membrane</keyword>
<dbReference type="Proteomes" id="UP000230002">
    <property type="component" value="Unassembled WGS sequence"/>
</dbReference>
<keyword evidence="2" id="KW-1133">Transmembrane helix</keyword>
<dbReference type="Pfam" id="PF20151">
    <property type="entry name" value="DUF6533"/>
    <property type="match status" value="1"/>
</dbReference>
<keyword evidence="5" id="KW-1185">Reference proteome</keyword>
<feature type="region of interest" description="Disordered" evidence="1">
    <location>
        <begin position="237"/>
        <end position="271"/>
    </location>
</feature>
<reference evidence="4 5" key="1">
    <citation type="journal article" date="2015" name="Sci. Rep.">
        <title>Chromosome-level genome map provides insights into diverse defense mechanisms in the medicinal fungus Ganoderma sinense.</title>
        <authorList>
            <person name="Zhu Y."/>
            <person name="Xu J."/>
            <person name="Sun C."/>
            <person name="Zhou S."/>
            <person name="Xu H."/>
            <person name="Nelson D.R."/>
            <person name="Qian J."/>
            <person name="Song J."/>
            <person name="Luo H."/>
            <person name="Xiang L."/>
            <person name="Li Y."/>
            <person name="Xu Z."/>
            <person name="Ji A."/>
            <person name="Wang L."/>
            <person name="Lu S."/>
            <person name="Hayward A."/>
            <person name="Sun W."/>
            <person name="Li X."/>
            <person name="Schwartz D.C."/>
            <person name="Wang Y."/>
            <person name="Chen S."/>
        </authorList>
    </citation>
    <scope>NUCLEOTIDE SEQUENCE [LARGE SCALE GENOMIC DNA]</scope>
    <source>
        <strain evidence="4 5">ZZ0214-1</strain>
    </source>
</reference>
<evidence type="ECO:0000256" key="1">
    <source>
        <dbReference type="SAM" id="MobiDB-lite"/>
    </source>
</evidence>
<evidence type="ECO:0000313" key="4">
    <source>
        <dbReference type="EMBL" id="PIL30385.1"/>
    </source>
</evidence>
<dbReference type="InterPro" id="IPR045340">
    <property type="entry name" value="DUF6533"/>
</dbReference>
<feature type="transmembrane region" description="Helical" evidence="2">
    <location>
        <begin position="54"/>
        <end position="72"/>
    </location>
</feature>
<accession>A0A2G8S9F1</accession>
<gene>
    <name evidence="4" type="ORF">GSI_07570</name>
</gene>
<protein>
    <recommendedName>
        <fullName evidence="3">DUF6533 domain-containing protein</fullName>
    </recommendedName>
</protein>
<feature type="transmembrane region" description="Helical" evidence="2">
    <location>
        <begin position="12"/>
        <end position="33"/>
    </location>
</feature>
<evidence type="ECO:0000256" key="2">
    <source>
        <dbReference type="SAM" id="Phobius"/>
    </source>
</evidence>
<feature type="domain" description="DUF6533" evidence="3">
    <location>
        <begin position="22"/>
        <end position="66"/>
    </location>
</feature>